<comment type="caution">
    <text evidence="1">The sequence shown here is derived from an EMBL/GenBank/DDBJ whole genome shotgun (WGS) entry which is preliminary data.</text>
</comment>
<keyword evidence="2" id="KW-1185">Reference proteome</keyword>
<dbReference type="OrthoDB" id="3692311at2759"/>
<gene>
    <name evidence="1" type="ORF">EDB81DRAFT_765822</name>
</gene>
<protein>
    <submittedName>
        <fullName evidence="1">Uncharacterized protein</fullName>
    </submittedName>
</protein>
<dbReference type="AlphaFoldDB" id="A0A9P9DPS1"/>
<dbReference type="Proteomes" id="UP000738349">
    <property type="component" value="Unassembled WGS sequence"/>
</dbReference>
<sequence length="100" mass="10572">MGDFEDSLLANWYNALLLIPGIPETNAMGLWGNVKIPFLSQEQGGESSSGDWTDVTWSPDLGSYSVIVGTAVTNVSVGNTTLSLESSSLDLDCAMTVIQA</sequence>
<evidence type="ECO:0000313" key="2">
    <source>
        <dbReference type="Proteomes" id="UP000738349"/>
    </source>
</evidence>
<dbReference type="EMBL" id="JAGMUV010000023">
    <property type="protein sequence ID" value="KAH7122842.1"/>
    <property type="molecule type" value="Genomic_DNA"/>
</dbReference>
<proteinExistence type="predicted"/>
<organism evidence="1 2">
    <name type="scientific">Dactylonectria macrodidyma</name>
    <dbReference type="NCBI Taxonomy" id="307937"/>
    <lineage>
        <taxon>Eukaryota</taxon>
        <taxon>Fungi</taxon>
        <taxon>Dikarya</taxon>
        <taxon>Ascomycota</taxon>
        <taxon>Pezizomycotina</taxon>
        <taxon>Sordariomycetes</taxon>
        <taxon>Hypocreomycetidae</taxon>
        <taxon>Hypocreales</taxon>
        <taxon>Nectriaceae</taxon>
        <taxon>Dactylonectria</taxon>
    </lineage>
</organism>
<reference evidence="1" key="1">
    <citation type="journal article" date="2021" name="Nat. Commun.">
        <title>Genetic determinants of endophytism in the Arabidopsis root mycobiome.</title>
        <authorList>
            <person name="Mesny F."/>
            <person name="Miyauchi S."/>
            <person name="Thiergart T."/>
            <person name="Pickel B."/>
            <person name="Atanasova L."/>
            <person name="Karlsson M."/>
            <person name="Huettel B."/>
            <person name="Barry K.W."/>
            <person name="Haridas S."/>
            <person name="Chen C."/>
            <person name="Bauer D."/>
            <person name="Andreopoulos W."/>
            <person name="Pangilinan J."/>
            <person name="LaButti K."/>
            <person name="Riley R."/>
            <person name="Lipzen A."/>
            <person name="Clum A."/>
            <person name="Drula E."/>
            <person name="Henrissat B."/>
            <person name="Kohler A."/>
            <person name="Grigoriev I.V."/>
            <person name="Martin F.M."/>
            <person name="Hacquard S."/>
        </authorList>
    </citation>
    <scope>NUCLEOTIDE SEQUENCE</scope>
    <source>
        <strain evidence="1">MPI-CAGE-AT-0147</strain>
    </source>
</reference>
<evidence type="ECO:0000313" key="1">
    <source>
        <dbReference type="EMBL" id="KAH7122842.1"/>
    </source>
</evidence>
<name>A0A9P9DPS1_9HYPO</name>
<accession>A0A9P9DPS1</accession>